<reference evidence="3" key="1">
    <citation type="submission" date="2016-06" db="EMBL/GenBank/DDBJ databases">
        <authorList>
            <person name="Varghese N."/>
            <person name="Submissions Spin"/>
        </authorList>
    </citation>
    <scope>NUCLEOTIDE SEQUENCE [LARGE SCALE GENOMIC DNA]</scope>
    <source>
        <strain evidence="3">DSM 43168</strain>
    </source>
</reference>
<dbReference type="EMBL" id="FMCT01000004">
    <property type="protein sequence ID" value="SCF06183.1"/>
    <property type="molecule type" value="Genomic_DNA"/>
</dbReference>
<protein>
    <recommendedName>
        <fullName evidence="4">Lipoprotein</fullName>
    </recommendedName>
</protein>
<dbReference type="Proteomes" id="UP000183585">
    <property type="component" value="Unassembled WGS sequence"/>
</dbReference>
<keyword evidence="1" id="KW-0732">Signal</keyword>
<sequence length="304" mass="32595">MNNPSRLASLAATLALVPITSAACAQSGQGDPAFETLSASETRYNRVVQSIYGTPEQRSATEELLFFKVQQAISGCMRGEGAKYAITKFSGIARFSLTAPGDLTAFAPLSDDFGVADRLAQLAADGEPTNREFSSLTDKGRDEYLRALEGCQNAGQQFQGQSMPAGHDDLANRLIDALSKVERSAEVTAALAKYPACLAERSVKAPDWSALYLSVEKSFPPTPSAPTDVTKDPQWLKAREYEQRAAAADAECRSETREIAIIAAAPVLARFERDNAAALKGIGVHWSEAEAEVITMRQSLNAGD</sequence>
<name>A0A1C4XCA0_9ACTN</name>
<dbReference type="PROSITE" id="PS51257">
    <property type="entry name" value="PROKAR_LIPOPROTEIN"/>
    <property type="match status" value="1"/>
</dbReference>
<dbReference type="AlphaFoldDB" id="A0A1C4XCA0"/>
<organism evidence="2 3">
    <name type="scientific">Micromonospora carbonacea</name>
    <dbReference type="NCBI Taxonomy" id="47853"/>
    <lineage>
        <taxon>Bacteria</taxon>
        <taxon>Bacillati</taxon>
        <taxon>Actinomycetota</taxon>
        <taxon>Actinomycetes</taxon>
        <taxon>Micromonosporales</taxon>
        <taxon>Micromonosporaceae</taxon>
        <taxon>Micromonospora</taxon>
    </lineage>
</organism>
<feature type="signal peptide" evidence="1">
    <location>
        <begin position="1"/>
        <end position="25"/>
    </location>
</feature>
<evidence type="ECO:0000313" key="3">
    <source>
        <dbReference type="Proteomes" id="UP000183585"/>
    </source>
</evidence>
<proteinExistence type="predicted"/>
<accession>A0A1C4XCA0</accession>
<keyword evidence="3" id="KW-1185">Reference proteome</keyword>
<evidence type="ECO:0000256" key="1">
    <source>
        <dbReference type="SAM" id="SignalP"/>
    </source>
</evidence>
<gene>
    <name evidence="2" type="ORF">GA0070563_104387</name>
</gene>
<evidence type="ECO:0008006" key="4">
    <source>
        <dbReference type="Google" id="ProtNLM"/>
    </source>
</evidence>
<feature type="chain" id="PRO_5008707934" description="Lipoprotein" evidence="1">
    <location>
        <begin position="26"/>
        <end position="304"/>
    </location>
</feature>
<evidence type="ECO:0000313" key="2">
    <source>
        <dbReference type="EMBL" id="SCF06183.1"/>
    </source>
</evidence>